<sequence length="326" mass="36163">MELPDVIATVDGHEIPRAAFEQRYAPAAAMVLARRDDGVVPEPFQAMQRRTIIEGLAWTKQLELEAQRSKVDLDPAVLAQTEADEREHVRDWPAWLDRIGQTVEIRHQANVDYLRERALLAARGVVLEPTEAELTAAYEAGREMFVAQAEMVRASHLLITYGPRVGDEKIQPTLPDVSAAASEQERASWDQLALARANALRTAALAPGVDFNEFARTYSEGPGAFRGGDMGLFPRQQMVAEYADAAFSLAVGEISQPIKSDKGYYVIRCFGHYQPGPLPFEAVRADLVRQLEGEKYKQGKAALQAELNERFTVVSAVLDQARAFKK</sequence>
<comment type="caution">
    <text evidence="3">The sequence shown here is derived from an EMBL/GenBank/DDBJ whole genome shotgun (WGS) entry which is preliminary data.</text>
</comment>
<dbReference type="InterPro" id="IPR027304">
    <property type="entry name" value="Trigger_fact/SurA_dom_sf"/>
</dbReference>
<dbReference type="AlphaFoldDB" id="A0A2S9YP07"/>
<keyword evidence="1" id="KW-0697">Rotamase</keyword>
<evidence type="ECO:0000313" key="4">
    <source>
        <dbReference type="Proteomes" id="UP000238823"/>
    </source>
</evidence>
<evidence type="ECO:0000259" key="2">
    <source>
        <dbReference type="PROSITE" id="PS50198"/>
    </source>
</evidence>
<dbReference type="InterPro" id="IPR000297">
    <property type="entry name" value="PPIase_PpiC"/>
</dbReference>
<dbReference type="InterPro" id="IPR046357">
    <property type="entry name" value="PPIase_dom_sf"/>
</dbReference>
<keyword evidence="1 3" id="KW-0413">Isomerase</keyword>
<dbReference type="PANTHER" id="PTHR47245:SF2">
    <property type="entry name" value="PEPTIDYL-PROLYL CIS-TRANS ISOMERASE HP_0175-RELATED"/>
    <property type="match status" value="1"/>
</dbReference>
<proteinExistence type="predicted"/>
<dbReference type="EC" id="5.2.1.8" evidence="3"/>
<accession>A0A2S9YP07</accession>
<dbReference type="PANTHER" id="PTHR47245">
    <property type="entry name" value="PEPTIDYLPROLYL ISOMERASE"/>
    <property type="match status" value="1"/>
</dbReference>
<gene>
    <name evidence="3" type="primary">prsA1_1</name>
    <name evidence="3" type="ORF">ENSA7_34910</name>
</gene>
<feature type="domain" description="PpiC" evidence="2">
    <location>
        <begin position="149"/>
        <end position="271"/>
    </location>
</feature>
<protein>
    <submittedName>
        <fullName evidence="3">Foldase protein PrsA 1</fullName>
        <ecNumber evidence="3">5.2.1.8</ecNumber>
    </submittedName>
</protein>
<dbReference type="InterPro" id="IPR050245">
    <property type="entry name" value="PrsA_foldase"/>
</dbReference>
<dbReference type="Gene3D" id="3.10.50.40">
    <property type="match status" value="1"/>
</dbReference>
<organism evidence="3 4">
    <name type="scientific">Enhygromyxa salina</name>
    <dbReference type="NCBI Taxonomy" id="215803"/>
    <lineage>
        <taxon>Bacteria</taxon>
        <taxon>Pseudomonadati</taxon>
        <taxon>Myxococcota</taxon>
        <taxon>Polyangia</taxon>
        <taxon>Nannocystales</taxon>
        <taxon>Nannocystaceae</taxon>
        <taxon>Enhygromyxa</taxon>
    </lineage>
</organism>
<dbReference type="SUPFAM" id="SSF54534">
    <property type="entry name" value="FKBP-like"/>
    <property type="match status" value="1"/>
</dbReference>
<dbReference type="Pfam" id="PF13616">
    <property type="entry name" value="Rotamase_3"/>
    <property type="match status" value="1"/>
</dbReference>
<dbReference type="Proteomes" id="UP000238823">
    <property type="component" value="Unassembled WGS sequence"/>
</dbReference>
<dbReference type="EMBL" id="PVNL01000066">
    <property type="protein sequence ID" value="PRQ06831.1"/>
    <property type="molecule type" value="Genomic_DNA"/>
</dbReference>
<reference evidence="3 4" key="1">
    <citation type="submission" date="2018-03" db="EMBL/GenBank/DDBJ databases">
        <title>Draft Genome Sequences of the Obligatory Marine Myxobacteria Enhygromyxa salina SWB007.</title>
        <authorList>
            <person name="Poehlein A."/>
            <person name="Moghaddam J.A."/>
            <person name="Harms H."/>
            <person name="Alanjari M."/>
            <person name="Koenig G.M."/>
            <person name="Daniel R."/>
            <person name="Schaeberle T.F."/>
        </authorList>
    </citation>
    <scope>NUCLEOTIDE SEQUENCE [LARGE SCALE GENOMIC DNA]</scope>
    <source>
        <strain evidence="3 4">SWB007</strain>
    </source>
</reference>
<dbReference type="SUPFAM" id="SSF109998">
    <property type="entry name" value="Triger factor/SurA peptide-binding domain-like"/>
    <property type="match status" value="1"/>
</dbReference>
<evidence type="ECO:0000313" key="3">
    <source>
        <dbReference type="EMBL" id="PRQ06831.1"/>
    </source>
</evidence>
<evidence type="ECO:0000256" key="1">
    <source>
        <dbReference type="PROSITE-ProRule" id="PRU00278"/>
    </source>
</evidence>
<name>A0A2S9YP07_9BACT</name>
<dbReference type="PROSITE" id="PS50198">
    <property type="entry name" value="PPIC_PPIASE_2"/>
    <property type="match status" value="1"/>
</dbReference>
<dbReference type="GO" id="GO:0003755">
    <property type="term" value="F:peptidyl-prolyl cis-trans isomerase activity"/>
    <property type="evidence" value="ECO:0007669"/>
    <property type="project" value="UniProtKB-KW"/>
</dbReference>